<comment type="pathway">
    <text evidence="10 11">Cell wall biogenesis; peptidoglycan biosynthesis.</text>
</comment>
<dbReference type="InterPro" id="IPR000713">
    <property type="entry name" value="Mur_ligase_N"/>
</dbReference>
<evidence type="ECO:0000256" key="5">
    <source>
        <dbReference type="ARBA" id="ARBA00022840"/>
    </source>
</evidence>
<dbReference type="Gene3D" id="3.40.1190.10">
    <property type="entry name" value="Mur-like, catalytic domain"/>
    <property type="match status" value="1"/>
</dbReference>
<dbReference type="Gene3D" id="3.90.190.20">
    <property type="entry name" value="Mur ligase, C-terminal domain"/>
    <property type="match status" value="1"/>
</dbReference>
<sequence length="484" mass="51662">MDDTILMTLEELAAASGAEIISSSQYPPRGITSVCIDSREVRPGALFVALEGSVQDGHSFAAQAFEAGAAAAFVCRDALNSSLYKLRETAGRFGAVLLAVPDTLRALQDAARVYLEKFPGLVRIGITGSSGKTTVKEIAAAMVGTERKTVMNPGNLNSETGLPLAVFSVRDFHEVGIFEMGMNRFGEMEELAAILKPRIALITNIGTAHIGILGTKDAIAKEKKSVFSQFSGTETALIPAYDEYAQYLAEDIDGKVVYFGPGEMREFQGATDLGLQGMEMIWEGSPVRFGLPGQYNLLNALAAAAIAREVPVSAEAIRRGLESVRPLFGRSEIISGPVTIIRDCYNANPEAVLEALSFADSVPWKGRRIYVIGSMLELGDYSVPAHEKIGEALASSGADAVYFFGEETGPAVEAFRRSAVSGQAEKAAVFYSGDMDELSRMLKGYVREGDLVLLKGSRGTALERLTDVLSLSPAEQKGACPSVS</sequence>
<evidence type="ECO:0000256" key="8">
    <source>
        <dbReference type="ARBA" id="ARBA00023306"/>
    </source>
</evidence>
<dbReference type="SUPFAM" id="SSF63418">
    <property type="entry name" value="MurE/MurF N-terminal domain"/>
    <property type="match status" value="1"/>
</dbReference>
<evidence type="ECO:0000256" key="7">
    <source>
        <dbReference type="ARBA" id="ARBA00022984"/>
    </source>
</evidence>
<evidence type="ECO:0000256" key="9">
    <source>
        <dbReference type="ARBA" id="ARBA00023316"/>
    </source>
</evidence>
<dbReference type="EMBL" id="CP067089">
    <property type="protein sequence ID" value="QQO07399.1"/>
    <property type="molecule type" value="Genomic_DNA"/>
</dbReference>
<dbReference type="KEGG" id="bhc:JFL75_10530"/>
<evidence type="ECO:0000313" key="16">
    <source>
        <dbReference type="Proteomes" id="UP000595917"/>
    </source>
</evidence>
<dbReference type="Proteomes" id="UP000595917">
    <property type="component" value="Chromosome"/>
</dbReference>
<reference evidence="15" key="1">
    <citation type="submission" date="2021-01" db="EMBL/GenBank/DDBJ databases">
        <title>Description of Breznakiella homolactica.</title>
        <authorList>
            <person name="Song Y."/>
            <person name="Brune A."/>
        </authorList>
    </citation>
    <scope>NUCLEOTIDE SEQUENCE</scope>
    <source>
        <strain evidence="15">RmG30</strain>
    </source>
</reference>
<evidence type="ECO:0000256" key="1">
    <source>
        <dbReference type="ARBA" id="ARBA00022490"/>
    </source>
</evidence>
<keyword evidence="7 10" id="KW-0573">Peptidoglycan synthesis</keyword>
<evidence type="ECO:0000256" key="4">
    <source>
        <dbReference type="ARBA" id="ARBA00022741"/>
    </source>
</evidence>
<dbReference type="Pfam" id="PF08245">
    <property type="entry name" value="Mur_ligase_M"/>
    <property type="match status" value="1"/>
</dbReference>
<dbReference type="GO" id="GO:0071555">
    <property type="term" value="P:cell wall organization"/>
    <property type="evidence" value="ECO:0007669"/>
    <property type="project" value="UniProtKB-KW"/>
</dbReference>
<dbReference type="GO" id="GO:0005737">
    <property type="term" value="C:cytoplasm"/>
    <property type="evidence" value="ECO:0007669"/>
    <property type="project" value="UniProtKB-SubCell"/>
</dbReference>
<evidence type="ECO:0000313" key="15">
    <source>
        <dbReference type="EMBL" id="QQO07399.1"/>
    </source>
</evidence>
<keyword evidence="8 10" id="KW-0131">Cell cycle</keyword>
<keyword evidence="4 10" id="KW-0547">Nucleotide-binding</keyword>
<dbReference type="HAMAP" id="MF_02019">
    <property type="entry name" value="MurF"/>
    <property type="match status" value="1"/>
</dbReference>
<evidence type="ECO:0000256" key="10">
    <source>
        <dbReference type="HAMAP-Rule" id="MF_02019"/>
    </source>
</evidence>
<dbReference type="GO" id="GO:0008360">
    <property type="term" value="P:regulation of cell shape"/>
    <property type="evidence" value="ECO:0007669"/>
    <property type="project" value="UniProtKB-KW"/>
</dbReference>
<keyword evidence="2 10" id="KW-0436">Ligase</keyword>
<dbReference type="InterPro" id="IPR005863">
    <property type="entry name" value="UDP-N-AcMur_synth"/>
</dbReference>
<proteinExistence type="inferred from homology"/>
<dbReference type="RefSeq" id="WP_215624704.1">
    <property type="nucleotide sequence ID" value="NZ_CP067089.2"/>
</dbReference>
<name>A0A7T8B7D4_9SPIR</name>
<dbReference type="InterPro" id="IPR036565">
    <property type="entry name" value="Mur-like_cat_sf"/>
</dbReference>
<evidence type="ECO:0000256" key="6">
    <source>
        <dbReference type="ARBA" id="ARBA00022960"/>
    </source>
</evidence>
<accession>A0A7T8B7D4</accession>
<dbReference type="AlphaFoldDB" id="A0A7T8B7D4"/>
<comment type="subcellular location">
    <subcellularLocation>
        <location evidence="10 11">Cytoplasm</location>
    </subcellularLocation>
</comment>
<dbReference type="InterPro" id="IPR036615">
    <property type="entry name" value="Mur_ligase_C_dom_sf"/>
</dbReference>
<organism evidence="15 16">
    <name type="scientific">Breznakiella homolactica</name>
    <dbReference type="NCBI Taxonomy" id="2798577"/>
    <lineage>
        <taxon>Bacteria</taxon>
        <taxon>Pseudomonadati</taxon>
        <taxon>Spirochaetota</taxon>
        <taxon>Spirochaetia</taxon>
        <taxon>Spirochaetales</taxon>
        <taxon>Breznakiellaceae</taxon>
        <taxon>Breznakiella</taxon>
    </lineage>
</organism>
<dbReference type="InterPro" id="IPR004101">
    <property type="entry name" value="Mur_ligase_C"/>
</dbReference>
<keyword evidence="5 10" id="KW-0067">ATP-binding</keyword>
<keyword evidence="9 10" id="KW-0961">Cell wall biogenesis/degradation</keyword>
<keyword evidence="16" id="KW-1185">Reference proteome</keyword>
<evidence type="ECO:0000256" key="3">
    <source>
        <dbReference type="ARBA" id="ARBA00022618"/>
    </source>
</evidence>
<dbReference type="GO" id="GO:0005524">
    <property type="term" value="F:ATP binding"/>
    <property type="evidence" value="ECO:0007669"/>
    <property type="project" value="UniProtKB-UniRule"/>
</dbReference>
<dbReference type="GO" id="GO:0009252">
    <property type="term" value="P:peptidoglycan biosynthetic process"/>
    <property type="evidence" value="ECO:0007669"/>
    <property type="project" value="UniProtKB-UniRule"/>
</dbReference>
<dbReference type="NCBIfam" id="TIGR01143">
    <property type="entry name" value="murF"/>
    <property type="match status" value="1"/>
</dbReference>
<comment type="catalytic activity">
    <reaction evidence="10 11">
        <text>D-alanyl-D-alanine + UDP-N-acetyl-alpha-D-muramoyl-L-alanyl-gamma-D-glutamyl-meso-2,6-diaminopimelate + ATP = UDP-N-acetyl-alpha-D-muramoyl-L-alanyl-gamma-D-glutamyl-meso-2,6-diaminopimeloyl-D-alanyl-D-alanine + ADP + phosphate + H(+)</text>
        <dbReference type="Rhea" id="RHEA:28374"/>
        <dbReference type="ChEBI" id="CHEBI:15378"/>
        <dbReference type="ChEBI" id="CHEBI:30616"/>
        <dbReference type="ChEBI" id="CHEBI:43474"/>
        <dbReference type="ChEBI" id="CHEBI:57822"/>
        <dbReference type="ChEBI" id="CHEBI:61386"/>
        <dbReference type="ChEBI" id="CHEBI:83905"/>
        <dbReference type="ChEBI" id="CHEBI:456216"/>
        <dbReference type="EC" id="6.3.2.10"/>
    </reaction>
</comment>
<keyword evidence="1 10" id="KW-0963">Cytoplasm</keyword>
<gene>
    <name evidence="10 15" type="primary">murF</name>
    <name evidence="15" type="ORF">JFL75_10530</name>
</gene>
<evidence type="ECO:0000256" key="11">
    <source>
        <dbReference type="RuleBase" id="RU004136"/>
    </source>
</evidence>
<feature type="domain" description="Mur ligase N-terminal catalytic" evidence="12">
    <location>
        <begin position="31"/>
        <end position="112"/>
    </location>
</feature>
<feature type="domain" description="Mur ligase C-terminal" evidence="13">
    <location>
        <begin position="329"/>
        <end position="458"/>
    </location>
</feature>
<dbReference type="InterPro" id="IPR035911">
    <property type="entry name" value="MurE/MurF_N"/>
</dbReference>
<dbReference type="SUPFAM" id="SSF53244">
    <property type="entry name" value="MurD-like peptide ligases, peptide-binding domain"/>
    <property type="match status" value="1"/>
</dbReference>
<dbReference type="InterPro" id="IPR013221">
    <property type="entry name" value="Mur_ligase_cen"/>
</dbReference>
<evidence type="ECO:0000259" key="13">
    <source>
        <dbReference type="Pfam" id="PF02875"/>
    </source>
</evidence>
<comment type="function">
    <text evidence="10 11">Involved in cell wall formation. Catalyzes the final step in the synthesis of UDP-N-acetylmuramoyl-pentapeptide, the precursor of murein.</text>
</comment>
<dbReference type="UniPathway" id="UPA00219"/>
<dbReference type="Pfam" id="PF01225">
    <property type="entry name" value="Mur_ligase"/>
    <property type="match status" value="1"/>
</dbReference>
<feature type="domain" description="Mur ligase central" evidence="14">
    <location>
        <begin position="126"/>
        <end position="307"/>
    </location>
</feature>
<protein>
    <recommendedName>
        <fullName evidence="10 11">UDP-N-acetylmuramoyl-tripeptide--D-alanyl-D-alanine ligase</fullName>
        <ecNumber evidence="10 11">6.3.2.10</ecNumber>
    </recommendedName>
    <alternativeName>
        <fullName evidence="10">D-alanyl-D-alanine-adding enzyme</fullName>
    </alternativeName>
</protein>
<evidence type="ECO:0000259" key="14">
    <source>
        <dbReference type="Pfam" id="PF08245"/>
    </source>
</evidence>
<dbReference type="Pfam" id="PF02875">
    <property type="entry name" value="Mur_ligase_C"/>
    <property type="match status" value="1"/>
</dbReference>
<dbReference type="SUPFAM" id="SSF53623">
    <property type="entry name" value="MurD-like peptide ligases, catalytic domain"/>
    <property type="match status" value="1"/>
</dbReference>
<keyword evidence="6 10" id="KW-0133">Cell shape</keyword>
<dbReference type="PANTHER" id="PTHR43024:SF1">
    <property type="entry name" value="UDP-N-ACETYLMURAMOYL-TRIPEPTIDE--D-ALANYL-D-ALANINE LIGASE"/>
    <property type="match status" value="1"/>
</dbReference>
<keyword evidence="3 10" id="KW-0132">Cell division</keyword>
<dbReference type="Gene3D" id="3.40.1390.10">
    <property type="entry name" value="MurE/MurF, N-terminal domain"/>
    <property type="match status" value="1"/>
</dbReference>
<dbReference type="GO" id="GO:0047480">
    <property type="term" value="F:UDP-N-acetylmuramoyl-tripeptide-D-alanyl-D-alanine ligase activity"/>
    <property type="evidence" value="ECO:0007669"/>
    <property type="project" value="UniProtKB-UniRule"/>
</dbReference>
<evidence type="ECO:0000259" key="12">
    <source>
        <dbReference type="Pfam" id="PF01225"/>
    </source>
</evidence>
<dbReference type="GO" id="GO:0051301">
    <property type="term" value="P:cell division"/>
    <property type="evidence" value="ECO:0007669"/>
    <property type="project" value="UniProtKB-KW"/>
</dbReference>
<evidence type="ECO:0000256" key="2">
    <source>
        <dbReference type="ARBA" id="ARBA00022598"/>
    </source>
</evidence>
<dbReference type="PANTHER" id="PTHR43024">
    <property type="entry name" value="UDP-N-ACETYLMURAMOYL-TRIPEPTIDE--D-ALANYL-D-ALANINE LIGASE"/>
    <property type="match status" value="1"/>
</dbReference>
<dbReference type="EC" id="6.3.2.10" evidence="10 11"/>
<feature type="binding site" evidence="10">
    <location>
        <begin position="128"/>
        <end position="134"/>
    </location>
    <ligand>
        <name>ATP</name>
        <dbReference type="ChEBI" id="CHEBI:30616"/>
    </ligand>
</feature>
<dbReference type="InterPro" id="IPR051046">
    <property type="entry name" value="MurCDEF_CellWall_CoF430Synth"/>
</dbReference>
<comment type="similarity">
    <text evidence="10">Belongs to the MurCDEF family. MurF subfamily.</text>
</comment>